<feature type="compositionally biased region" description="Pro residues" evidence="1">
    <location>
        <begin position="68"/>
        <end position="77"/>
    </location>
</feature>
<organism evidence="3">
    <name type="scientific">Phaffia rhodozyma</name>
    <name type="common">Yeast</name>
    <name type="synonym">Xanthophyllomyces dendrorhous</name>
    <dbReference type="NCBI Taxonomy" id="264483"/>
    <lineage>
        <taxon>Eukaryota</taxon>
        <taxon>Fungi</taxon>
        <taxon>Dikarya</taxon>
        <taxon>Basidiomycota</taxon>
        <taxon>Agaricomycotina</taxon>
        <taxon>Tremellomycetes</taxon>
        <taxon>Cystofilobasidiales</taxon>
        <taxon>Mrakiaceae</taxon>
        <taxon>Phaffia</taxon>
    </lineage>
</organism>
<evidence type="ECO:0000256" key="1">
    <source>
        <dbReference type="SAM" id="MobiDB-lite"/>
    </source>
</evidence>
<name>A0A0F7SWY5_PHARH</name>
<protein>
    <submittedName>
        <fullName evidence="3">Uncharacterized protein</fullName>
    </submittedName>
</protein>
<keyword evidence="2" id="KW-1133">Transmembrane helix</keyword>
<accession>A0A0F7SWY5</accession>
<sequence length="527" mass="57194">MTQKKNKKSGKQPGASPSTSKVGTSIDQTDSSVLVPVPVGAQSIREIHAPVEHPSRSLPGSISSGRPTSPPPPPPKQLHPSSKTKKPLKKNSKQLWITSVIGWIINTIIGLIKSQVFLPLFLGLACTIPVIFISIAGYHQLSNFVHYFSGSLDSFANLPQIPVALYSTATATYCRFIGLGCGTSHLFPSRQATVGKVAQQLRQQAGTASDIFQSVIDLSDVNSLGLHQTEIWELAMTVRRGTHLEDREMLAAELEDLGDLTRDLKDGLIGINSQGINAFSWIAHEFARIEAHLQSLAPPPPSTPSESYSIDPVPISAKSQMILQTRLTALLNNLIRSLSSLQASIESTLPQADRASRLGGKLQDRFLTEELALSAEKASEPVWAGAVATARALALGKSNEGDGSFKQFRRDVIKNDLKLTKESIGKLQQLRGGMEDLRSELIRYRDNVGWFRAGVIGWFAGAPTSDLEDGSANGEEDEPILDIFVEMSGLSQIINQFSRSVADAKARNRRQTVGIIHSDGQPRMISD</sequence>
<feature type="transmembrane region" description="Helical" evidence="2">
    <location>
        <begin position="95"/>
        <end position="112"/>
    </location>
</feature>
<dbReference type="AlphaFoldDB" id="A0A0F7SWY5"/>
<feature type="compositionally biased region" description="Polar residues" evidence="1">
    <location>
        <begin position="15"/>
        <end position="32"/>
    </location>
</feature>
<feature type="region of interest" description="Disordered" evidence="1">
    <location>
        <begin position="1"/>
        <end position="33"/>
    </location>
</feature>
<feature type="region of interest" description="Disordered" evidence="1">
    <location>
        <begin position="45"/>
        <end position="90"/>
    </location>
</feature>
<keyword evidence="2" id="KW-0472">Membrane</keyword>
<feature type="compositionally biased region" description="Basic residues" evidence="1">
    <location>
        <begin position="1"/>
        <end position="10"/>
    </location>
</feature>
<evidence type="ECO:0000313" key="3">
    <source>
        <dbReference type="EMBL" id="CED84623.1"/>
    </source>
</evidence>
<proteinExistence type="predicted"/>
<dbReference type="EMBL" id="LN483166">
    <property type="protein sequence ID" value="CED84623.1"/>
    <property type="molecule type" value="Genomic_DNA"/>
</dbReference>
<keyword evidence="2" id="KW-0812">Transmembrane</keyword>
<feature type="compositionally biased region" description="Basic and acidic residues" evidence="1">
    <location>
        <begin position="45"/>
        <end position="55"/>
    </location>
</feature>
<reference evidence="3" key="1">
    <citation type="submission" date="2014-08" db="EMBL/GenBank/DDBJ databases">
        <authorList>
            <person name="Sharma Rahul"/>
            <person name="Thines Marco"/>
        </authorList>
    </citation>
    <scope>NUCLEOTIDE SEQUENCE</scope>
</reference>
<evidence type="ECO:0000256" key="2">
    <source>
        <dbReference type="SAM" id="Phobius"/>
    </source>
</evidence>
<feature type="transmembrane region" description="Helical" evidence="2">
    <location>
        <begin position="118"/>
        <end position="138"/>
    </location>
</feature>